<dbReference type="EMBL" id="KZ526868">
    <property type="protein sequence ID" value="PKU27470.1"/>
    <property type="molecule type" value="Genomic_DNA"/>
</dbReference>
<dbReference type="AlphaFoldDB" id="A0A2I0T0Y7"/>
<evidence type="ECO:0000313" key="1">
    <source>
        <dbReference type="EMBL" id="PKU27470.1"/>
    </source>
</evidence>
<dbReference type="Proteomes" id="UP000233556">
    <property type="component" value="Unassembled WGS sequence"/>
</dbReference>
<gene>
    <name evidence="1" type="ORF">llap_22226</name>
</gene>
<keyword evidence="2" id="KW-1185">Reference proteome</keyword>
<reference evidence="2" key="1">
    <citation type="submission" date="2017-11" db="EMBL/GenBank/DDBJ databases">
        <authorList>
            <person name="Lima N.C."/>
            <person name="Parody-Merino A.M."/>
            <person name="Battley P.F."/>
            <person name="Fidler A.E."/>
            <person name="Prosdocimi F."/>
        </authorList>
    </citation>
    <scope>NUCLEOTIDE SEQUENCE [LARGE SCALE GENOMIC DNA]</scope>
</reference>
<protein>
    <submittedName>
        <fullName evidence="1">Uncharacterized protein</fullName>
    </submittedName>
</protein>
<sequence>MVKRLKHGALRGCLISETLRQAEGKPADPLQALALPARGNPLLLGWEDTEAEGQGLWQAGPAERACQPSCGGEHQPENLPALHLGEGLPAGGLLLGLHSHRWRLHQIQILQTAPH</sequence>
<evidence type="ECO:0000313" key="2">
    <source>
        <dbReference type="Proteomes" id="UP000233556"/>
    </source>
</evidence>
<accession>A0A2I0T0Y7</accession>
<proteinExistence type="predicted"/>
<organism evidence="1 2">
    <name type="scientific">Limosa lapponica baueri</name>
    <dbReference type="NCBI Taxonomy" id="1758121"/>
    <lineage>
        <taxon>Eukaryota</taxon>
        <taxon>Metazoa</taxon>
        <taxon>Chordata</taxon>
        <taxon>Craniata</taxon>
        <taxon>Vertebrata</taxon>
        <taxon>Euteleostomi</taxon>
        <taxon>Archelosauria</taxon>
        <taxon>Archosauria</taxon>
        <taxon>Dinosauria</taxon>
        <taxon>Saurischia</taxon>
        <taxon>Theropoda</taxon>
        <taxon>Coelurosauria</taxon>
        <taxon>Aves</taxon>
        <taxon>Neognathae</taxon>
        <taxon>Neoaves</taxon>
        <taxon>Charadriiformes</taxon>
        <taxon>Scolopacidae</taxon>
        <taxon>Limosa</taxon>
    </lineage>
</organism>
<name>A0A2I0T0Y7_LIMLA</name>
<reference evidence="2" key="2">
    <citation type="submission" date="2017-12" db="EMBL/GenBank/DDBJ databases">
        <title>Genome sequence of the Bar-tailed Godwit (Limosa lapponica baueri).</title>
        <authorList>
            <person name="Lima N.C.B."/>
            <person name="Parody-Merino A.M."/>
            <person name="Battley P.F."/>
            <person name="Fidler A.E."/>
            <person name="Prosdocimi F."/>
        </authorList>
    </citation>
    <scope>NUCLEOTIDE SEQUENCE [LARGE SCALE GENOMIC DNA]</scope>
</reference>